<dbReference type="InterPro" id="IPR011204">
    <property type="entry name" value="Virulence_RhuM-like"/>
</dbReference>
<sequence length="322" mass="35557">MPEISIYQTESGAVEVRLEQDTVWLNQAQMVALFGRDQSVISRHIGNIFKEGELVRESNMQKMHIANSDKPVEFFNLDVIISVGYRVKSVQGTRFRQWATRTLREHLTQGYTLNRQRLEANARELEAALLLVRKAVHSPNLQIDAGRGLIEIITRYAQTFLLLQRYDEGLLTEPVQLPGGALPTLDTARALVAGLKADLMARGEATSLFAQERGDAFAALLGNLDQTVFGEPAYPSVEAKAAHLLYFVIKNHPFADGNKRCGAFLFVEFLSRNGRLLGADGAPVLNDIGLAALALLVAESAPAQKETIIRLIMNMLSTDDAL</sequence>
<dbReference type="EMBL" id="FORX01000005">
    <property type="protein sequence ID" value="SFJ65844.1"/>
    <property type="molecule type" value="Genomic_DNA"/>
</dbReference>
<dbReference type="InterPro" id="IPR036597">
    <property type="entry name" value="Fido-like_dom_sf"/>
</dbReference>
<dbReference type="AlphaFoldDB" id="A0A1I3T473"/>
<gene>
    <name evidence="3" type="ORF">SAMN04488082_10584</name>
</gene>
<evidence type="ECO:0000313" key="3">
    <source>
        <dbReference type="EMBL" id="SFJ65844.1"/>
    </source>
</evidence>
<dbReference type="SUPFAM" id="SSF140931">
    <property type="entry name" value="Fic-like"/>
    <property type="match status" value="1"/>
</dbReference>
<evidence type="ECO:0000313" key="4">
    <source>
        <dbReference type="Proteomes" id="UP000198635"/>
    </source>
</evidence>
<dbReference type="PANTHER" id="PTHR35810">
    <property type="entry name" value="CYTOPLASMIC PROTEIN-RELATED"/>
    <property type="match status" value="1"/>
</dbReference>
<dbReference type="PROSITE" id="PS51459">
    <property type="entry name" value="FIDO"/>
    <property type="match status" value="1"/>
</dbReference>
<dbReference type="STRING" id="52560.SAMN04488082_10584"/>
<feature type="coiled-coil region" evidence="1">
    <location>
        <begin position="108"/>
        <end position="135"/>
    </location>
</feature>
<evidence type="ECO:0000259" key="2">
    <source>
        <dbReference type="PROSITE" id="PS51459"/>
    </source>
</evidence>
<reference evidence="4" key="1">
    <citation type="submission" date="2016-10" db="EMBL/GenBank/DDBJ databases">
        <authorList>
            <person name="Varghese N."/>
            <person name="Submissions S."/>
        </authorList>
    </citation>
    <scope>NUCLEOTIDE SEQUENCE [LARGE SCALE GENOMIC DNA]</scope>
    <source>
        <strain evidence="4">DSM 5918</strain>
    </source>
</reference>
<evidence type="ECO:0000256" key="1">
    <source>
        <dbReference type="SAM" id="Coils"/>
    </source>
</evidence>
<dbReference type="InterPro" id="IPR053737">
    <property type="entry name" value="Type_II_TA_Toxin"/>
</dbReference>
<accession>A0A1I3T473</accession>
<dbReference type="Pfam" id="PF13310">
    <property type="entry name" value="Virulence_RhuM"/>
    <property type="match status" value="1"/>
</dbReference>
<name>A0A1I3T473_9BACT</name>
<dbReference type="RefSeq" id="WP_092373520.1">
    <property type="nucleotide sequence ID" value="NZ_FORX01000005.1"/>
</dbReference>
<keyword evidence="1" id="KW-0175">Coiled coil</keyword>
<dbReference type="OrthoDB" id="9802752at2"/>
<organism evidence="3 4">
    <name type="scientific">Desulfomicrobium apsheronum</name>
    <dbReference type="NCBI Taxonomy" id="52560"/>
    <lineage>
        <taxon>Bacteria</taxon>
        <taxon>Pseudomonadati</taxon>
        <taxon>Thermodesulfobacteriota</taxon>
        <taxon>Desulfovibrionia</taxon>
        <taxon>Desulfovibrionales</taxon>
        <taxon>Desulfomicrobiaceae</taxon>
        <taxon>Desulfomicrobium</taxon>
    </lineage>
</organism>
<dbReference type="PANTHER" id="PTHR35810:SF1">
    <property type="entry name" value="CYTOPLASMIC PROTEIN"/>
    <property type="match status" value="1"/>
</dbReference>
<dbReference type="Gene3D" id="1.20.120.1870">
    <property type="entry name" value="Fic/DOC protein, Fido domain"/>
    <property type="match status" value="1"/>
</dbReference>
<dbReference type="Proteomes" id="UP000198635">
    <property type="component" value="Unassembled WGS sequence"/>
</dbReference>
<protein>
    <submittedName>
        <fullName evidence="3">Fic/DOC family protein</fullName>
    </submittedName>
</protein>
<dbReference type="InterPro" id="IPR003812">
    <property type="entry name" value="Fido"/>
</dbReference>
<feature type="domain" description="Fido" evidence="2">
    <location>
        <begin position="158"/>
        <end position="314"/>
    </location>
</feature>
<keyword evidence="4" id="KW-1185">Reference proteome</keyword>
<proteinExistence type="predicted"/>
<dbReference type="Pfam" id="PF02661">
    <property type="entry name" value="Fic"/>
    <property type="match status" value="1"/>
</dbReference>